<keyword evidence="2" id="KW-0812">Transmembrane</keyword>
<feature type="transmembrane region" description="Helical" evidence="2">
    <location>
        <begin position="229"/>
        <end position="248"/>
    </location>
</feature>
<keyword evidence="5" id="KW-1185">Reference proteome</keyword>
<feature type="transmembrane region" description="Helical" evidence="2">
    <location>
        <begin position="62"/>
        <end position="79"/>
    </location>
</feature>
<sequence length="283" mass="31409">MKNTNRGIIYIVIAMVLFSTGGLFIKLIDANAFTITFGRALIAGLIFLPFIQWKKIRISKSYVMLVIAYCYLCIMFVTTTKMTTAANAIILQCTAPLWLYLFYVIVKGKKITKRDLVPRIFILLGIVAILGESDGGNLFGNLLALTNGIAYAFVQYNMEKDYPFSDASVIGLNNIVLCLAILVLLPQNLAFSGLTVQGWLGIIFLGVFQIGVSYLFFFKGVRLISALKASIVSLLEPILNPIFVFIFVGEMPSVVSLIGFGIIFFGIFLTMIPDKSVQQIREY</sequence>
<feature type="transmembrane region" description="Helical" evidence="2">
    <location>
        <begin position="7"/>
        <end position="25"/>
    </location>
</feature>
<dbReference type="PANTHER" id="PTHR22911:SF79">
    <property type="entry name" value="MOBA-LIKE NTP TRANSFERASE DOMAIN-CONTAINING PROTEIN"/>
    <property type="match status" value="1"/>
</dbReference>
<evidence type="ECO:0000313" key="5">
    <source>
        <dbReference type="Proteomes" id="UP000603234"/>
    </source>
</evidence>
<dbReference type="SUPFAM" id="SSF103481">
    <property type="entry name" value="Multidrug resistance efflux transporter EmrE"/>
    <property type="match status" value="2"/>
</dbReference>
<feature type="transmembrane region" description="Helical" evidence="2">
    <location>
        <begin position="198"/>
        <end position="217"/>
    </location>
</feature>
<evidence type="ECO:0000256" key="1">
    <source>
        <dbReference type="ARBA" id="ARBA00007362"/>
    </source>
</evidence>
<proteinExistence type="inferred from homology"/>
<feature type="transmembrane region" description="Helical" evidence="2">
    <location>
        <begin position="254"/>
        <end position="272"/>
    </location>
</feature>
<feature type="transmembrane region" description="Helical" evidence="2">
    <location>
        <begin position="31"/>
        <end position="50"/>
    </location>
</feature>
<comment type="caution">
    <text evidence="4">The sequence shown here is derived from an EMBL/GenBank/DDBJ whole genome shotgun (WGS) entry which is preliminary data.</text>
</comment>
<comment type="similarity">
    <text evidence="1">Belongs to the EamA transporter family.</text>
</comment>
<dbReference type="InterPro" id="IPR037185">
    <property type="entry name" value="EmrE-like"/>
</dbReference>
<keyword evidence="2" id="KW-0472">Membrane</keyword>
<feature type="transmembrane region" description="Helical" evidence="2">
    <location>
        <begin position="168"/>
        <end position="186"/>
    </location>
</feature>
<organism evidence="4 5">
    <name type="scientific">Acetobacterium fimetarium</name>
    <dbReference type="NCBI Taxonomy" id="52691"/>
    <lineage>
        <taxon>Bacteria</taxon>
        <taxon>Bacillati</taxon>
        <taxon>Bacillota</taxon>
        <taxon>Clostridia</taxon>
        <taxon>Eubacteriales</taxon>
        <taxon>Eubacteriaceae</taxon>
        <taxon>Acetobacterium</taxon>
    </lineage>
</organism>
<dbReference type="RefSeq" id="WP_186843006.1">
    <property type="nucleotide sequence ID" value="NZ_WJBC01000020.1"/>
</dbReference>
<protein>
    <submittedName>
        <fullName evidence="4">EamA family transporter</fullName>
    </submittedName>
</protein>
<keyword evidence="2" id="KW-1133">Transmembrane helix</keyword>
<accession>A0ABR6WWZ7</accession>
<dbReference type="Pfam" id="PF00892">
    <property type="entry name" value="EamA"/>
    <property type="match status" value="2"/>
</dbReference>
<dbReference type="Proteomes" id="UP000603234">
    <property type="component" value="Unassembled WGS sequence"/>
</dbReference>
<feature type="domain" description="EamA" evidence="3">
    <location>
        <begin position="6"/>
        <end position="130"/>
    </location>
</feature>
<evidence type="ECO:0000313" key="4">
    <source>
        <dbReference type="EMBL" id="MBC3805119.1"/>
    </source>
</evidence>
<dbReference type="EMBL" id="WJBC01000020">
    <property type="protein sequence ID" value="MBC3805119.1"/>
    <property type="molecule type" value="Genomic_DNA"/>
</dbReference>
<reference evidence="4 5" key="1">
    <citation type="journal article" date="2020" name="mSystems">
        <title>Defining Genomic and Predicted Metabolic Features of the Acetobacterium Genus.</title>
        <authorList>
            <person name="Ross D.E."/>
            <person name="Marshall C.W."/>
            <person name="Gulliver D."/>
            <person name="May H.D."/>
            <person name="Norman R.S."/>
        </authorList>
    </citation>
    <scope>NUCLEOTIDE SEQUENCE [LARGE SCALE GENOMIC DNA]</scope>
    <source>
        <strain evidence="4 5">DSM 8238</strain>
    </source>
</reference>
<evidence type="ECO:0000256" key="2">
    <source>
        <dbReference type="SAM" id="Phobius"/>
    </source>
</evidence>
<name>A0ABR6WWZ7_9FIRM</name>
<dbReference type="PANTHER" id="PTHR22911">
    <property type="entry name" value="ACYL-MALONYL CONDENSING ENZYME-RELATED"/>
    <property type="match status" value="1"/>
</dbReference>
<feature type="transmembrane region" description="Helical" evidence="2">
    <location>
        <begin position="116"/>
        <end position="132"/>
    </location>
</feature>
<feature type="transmembrane region" description="Helical" evidence="2">
    <location>
        <begin position="138"/>
        <end position="156"/>
    </location>
</feature>
<gene>
    <name evidence="4" type="ORF">GH808_11855</name>
</gene>
<feature type="transmembrane region" description="Helical" evidence="2">
    <location>
        <begin position="85"/>
        <end position="104"/>
    </location>
</feature>
<feature type="domain" description="EamA" evidence="3">
    <location>
        <begin position="138"/>
        <end position="271"/>
    </location>
</feature>
<evidence type="ECO:0000259" key="3">
    <source>
        <dbReference type="Pfam" id="PF00892"/>
    </source>
</evidence>
<dbReference type="InterPro" id="IPR000620">
    <property type="entry name" value="EamA_dom"/>
</dbReference>